<dbReference type="OrthoDB" id="5983950at2759"/>
<dbReference type="AlphaFoldDB" id="A0A4Y2V6K1"/>
<sequence>MLRKSAVIPLPFVNLQPSNPTSINTYLRFAAEECRKRQQRCIVTFDQSLFFKTMDVVSQAGEIYELCKVIVRLDGFHLLMSYMGTLGKFMGGSGLKKYSMRYLLRTLLSTWLMDIYL</sequence>
<dbReference type="Proteomes" id="UP000499080">
    <property type="component" value="Unassembled WGS sequence"/>
</dbReference>
<dbReference type="EMBL" id="BGPR01043463">
    <property type="protein sequence ID" value="GBO20054.1"/>
    <property type="molecule type" value="Genomic_DNA"/>
</dbReference>
<organism evidence="1 2">
    <name type="scientific">Araneus ventricosus</name>
    <name type="common">Orbweaver spider</name>
    <name type="synonym">Epeira ventricosa</name>
    <dbReference type="NCBI Taxonomy" id="182803"/>
    <lineage>
        <taxon>Eukaryota</taxon>
        <taxon>Metazoa</taxon>
        <taxon>Ecdysozoa</taxon>
        <taxon>Arthropoda</taxon>
        <taxon>Chelicerata</taxon>
        <taxon>Arachnida</taxon>
        <taxon>Araneae</taxon>
        <taxon>Araneomorphae</taxon>
        <taxon>Entelegynae</taxon>
        <taxon>Araneoidea</taxon>
        <taxon>Araneidae</taxon>
        <taxon>Araneus</taxon>
    </lineage>
</organism>
<proteinExistence type="predicted"/>
<accession>A0A4Y2V6K1</accession>
<protein>
    <submittedName>
        <fullName evidence="1">Uncharacterized protein</fullName>
    </submittedName>
</protein>
<evidence type="ECO:0000313" key="1">
    <source>
        <dbReference type="EMBL" id="GBO20054.1"/>
    </source>
</evidence>
<keyword evidence="2" id="KW-1185">Reference proteome</keyword>
<name>A0A4Y2V6K1_ARAVE</name>
<gene>
    <name evidence="1" type="ORF">AVEN_139696_1</name>
</gene>
<reference evidence="1 2" key="1">
    <citation type="journal article" date="2019" name="Sci. Rep.">
        <title>Orb-weaving spider Araneus ventricosus genome elucidates the spidroin gene catalogue.</title>
        <authorList>
            <person name="Kono N."/>
            <person name="Nakamura H."/>
            <person name="Ohtoshi R."/>
            <person name="Moran D.A.P."/>
            <person name="Shinohara A."/>
            <person name="Yoshida Y."/>
            <person name="Fujiwara M."/>
            <person name="Mori M."/>
            <person name="Tomita M."/>
            <person name="Arakawa K."/>
        </authorList>
    </citation>
    <scope>NUCLEOTIDE SEQUENCE [LARGE SCALE GENOMIC DNA]</scope>
</reference>
<comment type="caution">
    <text evidence="1">The sequence shown here is derived from an EMBL/GenBank/DDBJ whole genome shotgun (WGS) entry which is preliminary data.</text>
</comment>
<evidence type="ECO:0000313" key="2">
    <source>
        <dbReference type="Proteomes" id="UP000499080"/>
    </source>
</evidence>